<dbReference type="Pfam" id="PF00071">
    <property type="entry name" value="Ras"/>
    <property type="match status" value="1"/>
</dbReference>
<dbReference type="EMBL" id="CAMPGE010022210">
    <property type="protein sequence ID" value="CAI2380263.1"/>
    <property type="molecule type" value="Genomic_DNA"/>
</dbReference>
<reference evidence="3" key="1">
    <citation type="submission" date="2023-07" db="EMBL/GenBank/DDBJ databases">
        <authorList>
            <consortium name="AG Swart"/>
            <person name="Singh M."/>
            <person name="Singh A."/>
            <person name="Seah K."/>
            <person name="Emmerich C."/>
        </authorList>
    </citation>
    <scope>NUCLEOTIDE SEQUENCE</scope>
    <source>
        <strain evidence="3">DP1</strain>
    </source>
</reference>
<comment type="caution">
    <text evidence="3">The sequence shown here is derived from an EMBL/GenBank/DDBJ whole genome shotgun (WGS) entry which is preliminary data.</text>
</comment>
<dbReference type="PANTHER" id="PTHR47977">
    <property type="entry name" value="RAS-RELATED PROTEIN RAB"/>
    <property type="match status" value="1"/>
</dbReference>
<dbReference type="InterPro" id="IPR027417">
    <property type="entry name" value="P-loop_NTPase"/>
</dbReference>
<sequence>MDYTNSDCDEFKNIKVILLGNSGVGKTTILWKYNNPIIFGDEKTKNSEGDIKPTIGYEYITVKEKVEKSTANVHIWDTTGQDRFNSIASNYYRRCSGAICVYDVTDRESFNSIQDWVDQLKNYSDEEPVLLLIGNKCDKKEEIDVMPEEGERLAISLNAAFYETSALTGFNIECIDKLIQEVLSTLHKRSMVKEGDTSIRSKYQGASFLSMKTHTTKHKGKTKKNCAC</sequence>
<dbReference type="SMART" id="SM00173">
    <property type="entry name" value="RAS"/>
    <property type="match status" value="1"/>
</dbReference>
<dbReference type="InterPro" id="IPR005225">
    <property type="entry name" value="Small_GTP-bd"/>
</dbReference>
<name>A0AAD1XVN7_EUPCR</name>
<dbReference type="PROSITE" id="PS51417">
    <property type="entry name" value="ARF"/>
    <property type="match status" value="1"/>
</dbReference>
<dbReference type="NCBIfam" id="TIGR00231">
    <property type="entry name" value="small_GTP"/>
    <property type="match status" value="1"/>
</dbReference>
<dbReference type="CDD" id="cd00154">
    <property type="entry name" value="Rab"/>
    <property type="match status" value="1"/>
</dbReference>
<evidence type="ECO:0000313" key="3">
    <source>
        <dbReference type="EMBL" id="CAI2380263.1"/>
    </source>
</evidence>
<dbReference type="AlphaFoldDB" id="A0AAD1XVN7"/>
<keyword evidence="4" id="KW-1185">Reference proteome</keyword>
<gene>
    <name evidence="3" type="ORF">ECRASSUSDP1_LOCUS21695</name>
</gene>
<dbReference type="SUPFAM" id="SSF52540">
    <property type="entry name" value="P-loop containing nucleoside triphosphate hydrolases"/>
    <property type="match status" value="1"/>
</dbReference>
<evidence type="ECO:0000256" key="1">
    <source>
        <dbReference type="ARBA" id="ARBA00022741"/>
    </source>
</evidence>
<evidence type="ECO:0000256" key="2">
    <source>
        <dbReference type="ARBA" id="ARBA00023134"/>
    </source>
</evidence>
<organism evidence="3 4">
    <name type="scientific">Euplotes crassus</name>
    <dbReference type="NCBI Taxonomy" id="5936"/>
    <lineage>
        <taxon>Eukaryota</taxon>
        <taxon>Sar</taxon>
        <taxon>Alveolata</taxon>
        <taxon>Ciliophora</taxon>
        <taxon>Intramacronucleata</taxon>
        <taxon>Spirotrichea</taxon>
        <taxon>Hypotrichia</taxon>
        <taxon>Euplotida</taxon>
        <taxon>Euplotidae</taxon>
        <taxon>Moneuplotes</taxon>
    </lineage>
</organism>
<evidence type="ECO:0000313" key="4">
    <source>
        <dbReference type="Proteomes" id="UP001295684"/>
    </source>
</evidence>
<keyword evidence="2" id="KW-0342">GTP-binding</keyword>
<dbReference type="InterPro" id="IPR001806">
    <property type="entry name" value="Small_GTPase"/>
</dbReference>
<dbReference type="InterPro" id="IPR050227">
    <property type="entry name" value="Rab"/>
</dbReference>
<accession>A0AAD1XVN7</accession>
<dbReference type="FunFam" id="3.40.50.300:FF:001329">
    <property type="entry name" value="Small GTP-binding protein, putative"/>
    <property type="match status" value="1"/>
</dbReference>
<protein>
    <submittedName>
        <fullName evidence="3">Uncharacterized protein</fullName>
    </submittedName>
</protein>
<dbReference type="PROSITE" id="PS51421">
    <property type="entry name" value="RAS"/>
    <property type="match status" value="1"/>
</dbReference>
<dbReference type="Proteomes" id="UP001295684">
    <property type="component" value="Unassembled WGS sequence"/>
</dbReference>
<dbReference type="PRINTS" id="PR00449">
    <property type="entry name" value="RASTRNSFRMNG"/>
</dbReference>
<dbReference type="SMART" id="SM00174">
    <property type="entry name" value="RHO"/>
    <property type="match status" value="1"/>
</dbReference>
<dbReference type="SMART" id="SM00175">
    <property type="entry name" value="RAB"/>
    <property type="match status" value="1"/>
</dbReference>
<dbReference type="GO" id="GO:0005525">
    <property type="term" value="F:GTP binding"/>
    <property type="evidence" value="ECO:0007669"/>
    <property type="project" value="UniProtKB-KW"/>
</dbReference>
<keyword evidence="1" id="KW-0547">Nucleotide-binding</keyword>
<dbReference type="SMART" id="SM00177">
    <property type="entry name" value="ARF"/>
    <property type="match status" value="1"/>
</dbReference>
<proteinExistence type="predicted"/>
<dbReference type="GO" id="GO:0003924">
    <property type="term" value="F:GTPase activity"/>
    <property type="evidence" value="ECO:0007669"/>
    <property type="project" value="InterPro"/>
</dbReference>
<dbReference type="PROSITE" id="PS51419">
    <property type="entry name" value="RAB"/>
    <property type="match status" value="1"/>
</dbReference>
<dbReference type="Gene3D" id="3.40.50.300">
    <property type="entry name" value="P-loop containing nucleotide triphosphate hydrolases"/>
    <property type="match status" value="1"/>
</dbReference>